<organism evidence="3 4">
    <name type="scientific">Thalassobacillus cyri</name>
    <dbReference type="NCBI Taxonomy" id="571932"/>
    <lineage>
        <taxon>Bacteria</taxon>
        <taxon>Bacillati</taxon>
        <taxon>Bacillota</taxon>
        <taxon>Bacilli</taxon>
        <taxon>Bacillales</taxon>
        <taxon>Bacillaceae</taxon>
        <taxon>Thalassobacillus</taxon>
    </lineage>
</organism>
<dbReference type="InterPro" id="IPR042204">
    <property type="entry name" value="2Fe-2S-bd_N"/>
</dbReference>
<evidence type="ECO:0000256" key="1">
    <source>
        <dbReference type="ARBA" id="ARBA00023002"/>
    </source>
</evidence>
<dbReference type="Pfam" id="PF13510">
    <property type="entry name" value="Fer2_4"/>
    <property type="match status" value="1"/>
</dbReference>
<proteinExistence type="predicted"/>
<dbReference type="STRING" id="571932.SAMN05421743_101255"/>
<feature type="domain" description="2Fe-2S ferredoxin-type" evidence="2">
    <location>
        <begin position="16"/>
        <end position="98"/>
    </location>
</feature>
<dbReference type="EMBL" id="FNQR01000001">
    <property type="protein sequence ID" value="SDZ80180.1"/>
    <property type="molecule type" value="Genomic_DNA"/>
</dbReference>
<sequence length="108" mass="12167">MEFIKDHSILQNTQNEKVTFFYEGTPLHTRKGTTVAAALMENGIKKLGVSRKLNQSRGYFCGIGRCCSCFVTINGEEHVRSCMVTVEESMEVQPNLQDPNVRSSSNEY</sequence>
<dbReference type="InterPro" id="IPR001041">
    <property type="entry name" value="2Fe-2S_ferredoxin-type"/>
</dbReference>
<dbReference type="OrthoDB" id="573392at2"/>
<keyword evidence="4" id="KW-1185">Reference proteome</keyword>
<name>A0A1H3VZL7_9BACI</name>
<evidence type="ECO:0000259" key="2">
    <source>
        <dbReference type="PROSITE" id="PS51085"/>
    </source>
</evidence>
<gene>
    <name evidence="3" type="ORF">SAMN05421743_101255</name>
</gene>
<dbReference type="Proteomes" id="UP000198584">
    <property type="component" value="Unassembled WGS sequence"/>
</dbReference>
<dbReference type="GO" id="GO:0016491">
    <property type="term" value="F:oxidoreductase activity"/>
    <property type="evidence" value="ECO:0007669"/>
    <property type="project" value="UniProtKB-KW"/>
</dbReference>
<dbReference type="GO" id="GO:0051536">
    <property type="term" value="F:iron-sulfur cluster binding"/>
    <property type="evidence" value="ECO:0007669"/>
    <property type="project" value="InterPro"/>
</dbReference>
<dbReference type="PROSITE" id="PS51085">
    <property type="entry name" value="2FE2S_FER_2"/>
    <property type="match status" value="1"/>
</dbReference>
<dbReference type="RefSeq" id="WP_093041383.1">
    <property type="nucleotide sequence ID" value="NZ_FNQR01000001.1"/>
</dbReference>
<keyword evidence="1" id="KW-0560">Oxidoreductase</keyword>
<accession>A0A1H3VZL7</accession>
<dbReference type="InterPro" id="IPR036010">
    <property type="entry name" value="2Fe-2S_ferredoxin-like_sf"/>
</dbReference>
<reference evidence="3 4" key="1">
    <citation type="submission" date="2016-10" db="EMBL/GenBank/DDBJ databases">
        <authorList>
            <person name="de Groot N.N."/>
        </authorList>
    </citation>
    <scope>NUCLEOTIDE SEQUENCE [LARGE SCALE GENOMIC DNA]</scope>
    <source>
        <strain evidence="3 4">CCM7597</strain>
    </source>
</reference>
<dbReference type="Gene3D" id="3.10.20.440">
    <property type="entry name" value="2Fe-2S iron-sulphur cluster binding domain, sarcosine oxidase, alpha subunit, N-terminal domain"/>
    <property type="match status" value="1"/>
</dbReference>
<dbReference type="AlphaFoldDB" id="A0A1H3VZL7"/>
<dbReference type="SUPFAM" id="SSF54292">
    <property type="entry name" value="2Fe-2S ferredoxin-like"/>
    <property type="match status" value="1"/>
</dbReference>
<protein>
    <submittedName>
        <fullName evidence="3">Sarcosine oxidase subunit alpha</fullName>
    </submittedName>
</protein>
<evidence type="ECO:0000313" key="3">
    <source>
        <dbReference type="EMBL" id="SDZ80180.1"/>
    </source>
</evidence>
<evidence type="ECO:0000313" key="4">
    <source>
        <dbReference type="Proteomes" id="UP000198584"/>
    </source>
</evidence>